<protein>
    <recommendedName>
        <fullName evidence="3">START domain-containing protein</fullName>
    </recommendedName>
</protein>
<sequence>MNNDSTGRWTSKSPWLTMTEEPCEGEGNDEVWMTLFNTDLDVATDYSDSVESPTRTNVEDSEMWTSICNVLNRKPDDLMTEDTSVAIPKAKRVRVYTNKAEVQQLEAEIRDLQAQLILAKHPFESKTEGSMWRDAAKQQCLEKNRSIQENQQLQDAVRERNEYIDRLQRTILRTPRWTALPDTSPAEESRFIPADPASRIAAIHRLADFEYKRFQHVFIQAGAFGLREDTHKAEPISLANNQLGFRAVNHVTLPAPYKVIAQACWSVVSGTHPRVPNAAENDIWEHVDDSTVYNRYWTRPNNARTCYSNEVRKKYEEVDRILLVTVSALHDETVRYDPRDAVDDVNTWWQFVPHPDNPDECSMTVVGLSNISVIIQHEDIKVDPEQVTAEMMRIITASRKSPNVDPPSFLKPLLDHRRRLKAPLQAAIDDVVRLHKQFSDAR</sequence>
<gene>
    <name evidence="1" type="ORF">Ae201684_007602</name>
</gene>
<evidence type="ECO:0008006" key="3">
    <source>
        <dbReference type="Google" id="ProtNLM"/>
    </source>
</evidence>
<evidence type="ECO:0000313" key="2">
    <source>
        <dbReference type="Proteomes" id="UP000481153"/>
    </source>
</evidence>
<reference evidence="1 2" key="1">
    <citation type="submission" date="2019-07" db="EMBL/GenBank/DDBJ databases">
        <title>Genomics analysis of Aphanomyces spp. identifies a new class of oomycete effector associated with host adaptation.</title>
        <authorList>
            <person name="Gaulin E."/>
        </authorList>
    </citation>
    <scope>NUCLEOTIDE SEQUENCE [LARGE SCALE GENOMIC DNA]</scope>
    <source>
        <strain evidence="1 2">ATCC 201684</strain>
    </source>
</reference>
<dbReference type="EMBL" id="VJMJ01000090">
    <property type="protein sequence ID" value="KAF0736013.1"/>
    <property type="molecule type" value="Genomic_DNA"/>
</dbReference>
<name>A0A6G0X7L9_9STRA</name>
<evidence type="ECO:0000313" key="1">
    <source>
        <dbReference type="EMBL" id="KAF0736013.1"/>
    </source>
</evidence>
<comment type="caution">
    <text evidence="1">The sequence shown here is derived from an EMBL/GenBank/DDBJ whole genome shotgun (WGS) entry which is preliminary data.</text>
</comment>
<dbReference type="AlphaFoldDB" id="A0A6G0X7L9"/>
<proteinExistence type="predicted"/>
<dbReference type="Proteomes" id="UP000481153">
    <property type="component" value="Unassembled WGS sequence"/>
</dbReference>
<keyword evidence="2" id="KW-1185">Reference proteome</keyword>
<accession>A0A6G0X7L9</accession>
<dbReference type="VEuPathDB" id="FungiDB:AeMF1_017185"/>
<organism evidence="1 2">
    <name type="scientific">Aphanomyces euteiches</name>
    <dbReference type="NCBI Taxonomy" id="100861"/>
    <lineage>
        <taxon>Eukaryota</taxon>
        <taxon>Sar</taxon>
        <taxon>Stramenopiles</taxon>
        <taxon>Oomycota</taxon>
        <taxon>Saprolegniomycetes</taxon>
        <taxon>Saprolegniales</taxon>
        <taxon>Verrucalvaceae</taxon>
        <taxon>Aphanomyces</taxon>
    </lineage>
</organism>